<keyword evidence="2" id="KW-1185">Reference proteome</keyword>
<feature type="non-terminal residue" evidence="1">
    <location>
        <position position="40"/>
    </location>
</feature>
<gene>
    <name evidence="1" type="ORF">SAMN02745166_02096</name>
</gene>
<accession>A0A1T4XWW4</accession>
<organism evidence="1 2">
    <name type="scientific">Prosthecobacter debontii</name>
    <dbReference type="NCBI Taxonomy" id="48467"/>
    <lineage>
        <taxon>Bacteria</taxon>
        <taxon>Pseudomonadati</taxon>
        <taxon>Verrucomicrobiota</taxon>
        <taxon>Verrucomicrobiia</taxon>
        <taxon>Verrucomicrobiales</taxon>
        <taxon>Verrucomicrobiaceae</taxon>
        <taxon>Prosthecobacter</taxon>
    </lineage>
</organism>
<evidence type="ECO:0000313" key="2">
    <source>
        <dbReference type="Proteomes" id="UP000190774"/>
    </source>
</evidence>
<dbReference type="Proteomes" id="UP000190774">
    <property type="component" value="Unassembled WGS sequence"/>
</dbReference>
<evidence type="ECO:0000313" key="1">
    <source>
        <dbReference type="EMBL" id="SKA94062.1"/>
    </source>
</evidence>
<sequence length="40" mass="4304">MKHSSPSHCRPDVLGANPSCSLFQCAAQLSGYARWIEGTP</sequence>
<name>A0A1T4XWW4_9BACT</name>
<proteinExistence type="predicted"/>
<dbReference type="AlphaFoldDB" id="A0A1T4XWW4"/>
<reference evidence="2" key="1">
    <citation type="submission" date="2017-02" db="EMBL/GenBank/DDBJ databases">
        <authorList>
            <person name="Varghese N."/>
            <person name="Submissions S."/>
        </authorList>
    </citation>
    <scope>NUCLEOTIDE SEQUENCE [LARGE SCALE GENOMIC DNA]</scope>
    <source>
        <strain evidence="2">ATCC 700200</strain>
    </source>
</reference>
<dbReference type="EMBL" id="FUYE01000006">
    <property type="protein sequence ID" value="SKA94062.1"/>
    <property type="molecule type" value="Genomic_DNA"/>
</dbReference>
<protein>
    <submittedName>
        <fullName evidence="1">Uncharacterized protein</fullName>
    </submittedName>
</protein>